<proteinExistence type="inferred from homology"/>
<evidence type="ECO:0000313" key="8">
    <source>
        <dbReference type="Proteomes" id="UP000094527"/>
    </source>
</evidence>
<keyword evidence="6" id="KW-0812">Transmembrane</keyword>
<evidence type="ECO:0000256" key="4">
    <source>
        <dbReference type="ARBA" id="ARBA00022729"/>
    </source>
</evidence>
<dbReference type="InterPro" id="IPR004911">
    <property type="entry name" value="Interferon-induced_GILT"/>
</dbReference>
<keyword evidence="4" id="KW-0732">Signal</keyword>
<keyword evidence="5" id="KW-0325">Glycoprotein</keyword>
<dbReference type="OrthoDB" id="958254at2759"/>
<comment type="caution">
    <text evidence="7">The sequence shown here is derived from an EMBL/GenBank/DDBJ whole genome shotgun (WGS) entry which is preliminary data.</text>
</comment>
<dbReference type="GO" id="GO:0005576">
    <property type="term" value="C:extracellular region"/>
    <property type="evidence" value="ECO:0007669"/>
    <property type="project" value="UniProtKB-SubCell"/>
</dbReference>
<keyword evidence="6" id="KW-0472">Membrane</keyword>
<dbReference type="Proteomes" id="UP000094527">
    <property type="component" value="Unassembled WGS sequence"/>
</dbReference>
<protein>
    <submittedName>
        <fullName evidence="7">Gamma-interferon-inducible lysosomal thiol reductase</fullName>
    </submittedName>
</protein>
<reference evidence="7 8" key="1">
    <citation type="journal article" date="2016" name="Genome Biol. Evol.">
        <title>Gene Family Evolution Reflects Adaptation to Soil Environmental Stressors in the Genome of the Collembolan Orchesella cincta.</title>
        <authorList>
            <person name="Faddeeva-Vakhrusheva A."/>
            <person name="Derks M.F."/>
            <person name="Anvar S.Y."/>
            <person name="Agamennone V."/>
            <person name="Suring W."/>
            <person name="Smit S."/>
            <person name="van Straalen N.M."/>
            <person name="Roelofs D."/>
        </authorList>
    </citation>
    <scope>NUCLEOTIDE SEQUENCE [LARGE SCALE GENOMIC DNA]</scope>
    <source>
        <tissue evidence="7">Mixed pool</tissue>
    </source>
</reference>
<dbReference type="AlphaFoldDB" id="A0A1D2NCR9"/>
<feature type="transmembrane region" description="Helical" evidence="6">
    <location>
        <begin position="204"/>
        <end position="228"/>
    </location>
</feature>
<evidence type="ECO:0000256" key="2">
    <source>
        <dbReference type="ARBA" id="ARBA00005679"/>
    </source>
</evidence>
<keyword evidence="6" id="KW-1133">Transmembrane helix</keyword>
<accession>A0A1D2NCR9</accession>
<organism evidence="7 8">
    <name type="scientific">Orchesella cincta</name>
    <name type="common">Springtail</name>
    <name type="synonym">Podura cincta</name>
    <dbReference type="NCBI Taxonomy" id="48709"/>
    <lineage>
        <taxon>Eukaryota</taxon>
        <taxon>Metazoa</taxon>
        <taxon>Ecdysozoa</taxon>
        <taxon>Arthropoda</taxon>
        <taxon>Hexapoda</taxon>
        <taxon>Collembola</taxon>
        <taxon>Entomobryomorpha</taxon>
        <taxon>Entomobryoidea</taxon>
        <taxon>Orchesellidae</taxon>
        <taxon>Orchesellinae</taxon>
        <taxon>Orchesella</taxon>
    </lineage>
</organism>
<dbReference type="EMBL" id="LJIJ01000089">
    <property type="protein sequence ID" value="ODN03039.1"/>
    <property type="molecule type" value="Genomic_DNA"/>
</dbReference>
<comment type="similarity">
    <text evidence="2">Belongs to the GILT family.</text>
</comment>
<evidence type="ECO:0000256" key="5">
    <source>
        <dbReference type="ARBA" id="ARBA00023180"/>
    </source>
</evidence>
<evidence type="ECO:0000256" key="6">
    <source>
        <dbReference type="SAM" id="Phobius"/>
    </source>
</evidence>
<dbReference type="STRING" id="48709.A0A1D2NCR9"/>
<evidence type="ECO:0000256" key="3">
    <source>
        <dbReference type="ARBA" id="ARBA00022525"/>
    </source>
</evidence>
<dbReference type="GO" id="GO:0016671">
    <property type="term" value="F:oxidoreductase activity, acting on a sulfur group of donors, disulfide as acceptor"/>
    <property type="evidence" value="ECO:0007669"/>
    <property type="project" value="InterPro"/>
</dbReference>
<keyword evidence="3" id="KW-0964">Secreted</keyword>
<comment type="subcellular location">
    <subcellularLocation>
        <location evidence="1">Secreted</location>
    </subcellularLocation>
</comment>
<dbReference type="PANTHER" id="PTHR13234:SF8">
    <property type="entry name" value="GAMMA-INTERFERON-INDUCIBLE LYSOSOMAL THIOL REDUCTASE"/>
    <property type="match status" value="1"/>
</dbReference>
<evidence type="ECO:0000256" key="1">
    <source>
        <dbReference type="ARBA" id="ARBA00004613"/>
    </source>
</evidence>
<dbReference type="PANTHER" id="PTHR13234">
    <property type="entry name" value="GAMMA-INTERFERON INDUCIBLE LYSOSOMAL THIOL REDUCTASE GILT"/>
    <property type="match status" value="1"/>
</dbReference>
<dbReference type="OMA" id="PGCEYFI"/>
<name>A0A1D2NCR9_ORCCI</name>
<dbReference type="Pfam" id="PF03227">
    <property type="entry name" value="GILT"/>
    <property type="match status" value="2"/>
</dbReference>
<gene>
    <name evidence="7" type="ORF">Ocin01_03672</name>
</gene>
<evidence type="ECO:0000313" key="7">
    <source>
        <dbReference type="EMBL" id="ODN03039.1"/>
    </source>
</evidence>
<keyword evidence="8" id="KW-1185">Reference proteome</keyword>
<sequence>MSLYYESQCKESARFITTEVYPTSLKFGGVGNKYFEVELIPYGKATTEFINGSFEFNCQHGEKECLGNKIQACALAKLPLVDAFAFINCSMKLFNPPVGDEECATYILDLNSPRLENCYTSWEGSVLLAYNGIRTKELRPSMYYLPWPVFNGVFTLGEIGGAQKDLLSLVCRKLEKMNGMEVSDEIHTSSSSAPRPKTFLCSSAFWVIIVILFIMAGVTFILIAFGLIGVSQVIETEGAHVKLSVYYESLCPDSRRFINNQLYPTIQTLGGVNNLYLETEFVPYGKATTEVVNGTFKFDCQHGDQECEGNRVHACALQKLPAADAAAFINCSMALFNSPITDPECAASLGLNYTKIENCLSTWEASTLLAANGIRTHDLEPTLYYVPWIMFNNVFTVEDLDVAQRDLLGLLCDKLEANNVTAPAQCNSTRH</sequence>